<dbReference type="Gene3D" id="3.60.40.10">
    <property type="entry name" value="PPM-type phosphatase domain"/>
    <property type="match status" value="1"/>
</dbReference>
<proteinExistence type="predicted"/>
<sequence length="252" mass="28175">MDVKWISRCGNERSQNNDAIALGYKGNFLIAVLVDAAESRVPRRVTSSTPGQKKRLAVFWADSCLKRILQLEGSYSDEAIINMLSNQQKQLRSLYLHDIASYGILILNLEAGDVQWLYTGDCRIGLVTYSGEVQWLNRPHRLNEFPLLISQGQEGQDINPSARDISEHTLTQCLNARRFTRPDLVTSKIDIKDPELVAASIVIGTDGYWSEHLQEGVEMSKLVDDASFLTIKCGGKALSLQSDSPNLFVIYV</sequence>
<dbReference type="InterPro" id="IPR036457">
    <property type="entry name" value="PPM-type-like_dom_sf"/>
</dbReference>
<dbReference type="AlphaFoldDB" id="A0AAW7X665"/>
<evidence type="ECO:0008006" key="3">
    <source>
        <dbReference type="Google" id="ProtNLM"/>
    </source>
</evidence>
<organism evidence="1 2">
    <name type="scientific">Saccharophagus degradans</name>
    <dbReference type="NCBI Taxonomy" id="86304"/>
    <lineage>
        <taxon>Bacteria</taxon>
        <taxon>Pseudomonadati</taxon>
        <taxon>Pseudomonadota</taxon>
        <taxon>Gammaproteobacteria</taxon>
        <taxon>Cellvibrionales</taxon>
        <taxon>Cellvibrionaceae</taxon>
        <taxon>Saccharophagus</taxon>
    </lineage>
</organism>
<dbReference type="RefSeq" id="WP_019604648.1">
    <property type="nucleotide sequence ID" value="NZ_JAUOPB010000007.1"/>
</dbReference>
<accession>A0AAW7X665</accession>
<dbReference type="SUPFAM" id="SSF81606">
    <property type="entry name" value="PP2C-like"/>
    <property type="match status" value="1"/>
</dbReference>
<evidence type="ECO:0000313" key="2">
    <source>
        <dbReference type="Proteomes" id="UP001169760"/>
    </source>
</evidence>
<gene>
    <name evidence="1" type="ORF">Q4521_11195</name>
</gene>
<dbReference type="EMBL" id="JAUOPB010000007">
    <property type="protein sequence ID" value="MDO6423040.1"/>
    <property type="molecule type" value="Genomic_DNA"/>
</dbReference>
<name>A0AAW7X665_9GAMM</name>
<reference evidence="1" key="1">
    <citation type="submission" date="2023-07" db="EMBL/GenBank/DDBJ databases">
        <title>Genome content predicts the carbon catabolic preferences of heterotrophic bacteria.</title>
        <authorList>
            <person name="Gralka M."/>
        </authorList>
    </citation>
    <scope>NUCLEOTIDE SEQUENCE</scope>
    <source>
        <strain evidence="1">I3M17_2</strain>
    </source>
</reference>
<dbReference type="Proteomes" id="UP001169760">
    <property type="component" value="Unassembled WGS sequence"/>
</dbReference>
<evidence type="ECO:0000313" key="1">
    <source>
        <dbReference type="EMBL" id="MDO6423040.1"/>
    </source>
</evidence>
<comment type="caution">
    <text evidence="1">The sequence shown here is derived from an EMBL/GenBank/DDBJ whole genome shotgun (WGS) entry which is preliminary data.</text>
</comment>
<protein>
    <recommendedName>
        <fullName evidence="3">PPM-type phosphatase domain-containing protein</fullName>
    </recommendedName>
</protein>